<reference evidence="3" key="1">
    <citation type="submission" date="2022-11" db="UniProtKB">
        <authorList>
            <consortium name="WormBaseParasite"/>
        </authorList>
    </citation>
    <scope>IDENTIFICATION</scope>
</reference>
<organism evidence="2 3">
    <name type="scientific">Ditylenchus dipsaci</name>
    <dbReference type="NCBI Taxonomy" id="166011"/>
    <lineage>
        <taxon>Eukaryota</taxon>
        <taxon>Metazoa</taxon>
        <taxon>Ecdysozoa</taxon>
        <taxon>Nematoda</taxon>
        <taxon>Chromadorea</taxon>
        <taxon>Rhabditida</taxon>
        <taxon>Tylenchina</taxon>
        <taxon>Tylenchomorpha</taxon>
        <taxon>Sphaerularioidea</taxon>
        <taxon>Anguinidae</taxon>
        <taxon>Anguininae</taxon>
        <taxon>Ditylenchus</taxon>
    </lineage>
</organism>
<evidence type="ECO:0000313" key="3">
    <source>
        <dbReference type="WBParaSite" id="jg2440"/>
    </source>
</evidence>
<evidence type="ECO:0000313" key="2">
    <source>
        <dbReference type="Proteomes" id="UP000887574"/>
    </source>
</evidence>
<dbReference type="AlphaFoldDB" id="A0A915DWG5"/>
<evidence type="ECO:0000256" key="1">
    <source>
        <dbReference type="SAM" id="MobiDB-lite"/>
    </source>
</evidence>
<proteinExistence type="predicted"/>
<keyword evidence="2" id="KW-1185">Reference proteome</keyword>
<protein>
    <submittedName>
        <fullName evidence="3">Uncharacterized protein</fullName>
    </submittedName>
</protein>
<sequence length="89" mass="10070">MADKRLKTLVKEAVKNWAEQVPIEYLSAIDYNFRMGQGPYVLSKKADDEEDSSKSDMDQAPDDQKEVCANEFGIKLTREDVDCIKPGNV</sequence>
<accession>A0A915DWG5</accession>
<name>A0A915DWG5_9BILA</name>
<feature type="compositionally biased region" description="Basic and acidic residues" evidence="1">
    <location>
        <begin position="44"/>
        <end position="64"/>
    </location>
</feature>
<feature type="region of interest" description="Disordered" evidence="1">
    <location>
        <begin position="42"/>
        <end position="64"/>
    </location>
</feature>
<dbReference type="Proteomes" id="UP000887574">
    <property type="component" value="Unplaced"/>
</dbReference>
<dbReference type="WBParaSite" id="jg2440">
    <property type="protein sequence ID" value="jg2440"/>
    <property type="gene ID" value="jg2440"/>
</dbReference>